<proteinExistence type="predicted"/>
<dbReference type="Proteomes" id="UP000183507">
    <property type="component" value="Unassembled WGS sequence"/>
</dbReference>
<evidence type="ECO:0000313" key="1">
    <source>
        <dbReference type="EMBL" id="SDC21662.1"/>
    </source>
</evidence>
<accession>A0A1G6JSD4</accession>
<protein>
    <recommendedName>
        <fullName evidence="3">HK97 gp10 family phage protein</fullName>
    </recommendedName>
</protein>
<dbReference type="RefSeq" id="WP_074650558.1">
    <property type="nucleotide sequence ID" value="NZ_FMZR01000001.1"/>
</dbReference>
<evidence type="ECO:0008006" key="3">
    <source>
        <dbReference type="Google" id="ProtNLM"/>
    </source>
</evidence>
<dbReference type="EMBL" id="FMZR01000001">
    <property type="protein sequence ID" value="SDC21662.1"/>
    <property type="molecule type" value="Genomic_DNA"/>
</dbReference>
<reference evidence="2" key="1">
    <citation type="submission" date="2016-10" db="EMBL/GenBank/DDBJ databases">
        <authorList>
            <person name="Varghese N."/>
        </authorList>
    </citation>
    <scope>NUCLEOTIDE SEQUENCE [LARGE SCALE GENOMIC DNA]</scope>
    <source>
        <strain evidence="2">KPR-7A</strain>
    </source>
</reference>
<organism evidence="1 2">
    <name type="scientific">Bacillus wiedmannii</name>
    <dbReference type="NCBI Taxonomy" id="1890302"/>
    <lineage>
        <taxon>Bacteria</taxon>
        <taxon>Bacillati</taxon>
        <taxon>Bacillota</taxon>
        <taxon>Bacilli</taxon>
        <taxon>Bacillales</taxon>
        <taxon>Bacillaceae</taxon>
        <taxon>Bacillus</taxon>
        <taxon>Bacillus cereus group</taxon>
    </lineage>
</organism>
<gene>
    <name evidence="1" type="ORF">SAMN04487767_101498</name>
</gene>
<name>A0A1G6JSD4_9BACI</name>
<dbReference type="AlphaFoldDB" id="A0A1G6JSD4"/>
<sequence>MGIRVVIKGKADVLRAINPERYKTPIAQTVEKHTRLQANQASNRAPILWGPLSESIPASVKMVVGAKIIGTYGSPLIYAAVQEFTHKTKKGYMRKTAFEGEQPFVEDLSKTVQRVAKGH</sequence>
<evidence type="ECO:0000313" key="2">
    <source>
        <dbReference type="Proteomes" id="UP000183507"/>
    </source>
</evidence>